<dbReference type="CDD" id="cd01296">
    <property type="entry name" value="Imidazolone-5PH"/>
    <property type="match status" value="1"/>
</dbReference>
<keyword evidence="4" id="KW-0378">Hydrolase</keyword>
<dbReference type="EC" id="3.5.2.7" evidence="2"/>
<comment type="pathway">
    <text evidence="1">Amino-acid degradation.</text>
</comment>
<sequence length="403" mass="44106">MSNFDLVFTNTKIASMQSNKTPYGIIENAALAIRNGKIAWFGPEKELPSHEIKEKQSLNGQWITPALIDCHTHLVFSGNRATEFEARLQGKSYEEIAMDGGGIMSTVNATRNANFSSLMTVSEKRLQCLKNEGVATVEIKSGYGLDLETEIRMLEVAKTIGEKNNISVTTTFLGAHTTPPEFHEKRKYIKFLCDEVLPTVCDLKLIDAIDAYCEKIAFSAAEITPLFEHATSLGIPIKLHADQLSDCQGAELAAQFGALSADHLEYTNASGIKALAEAGTVAVLLPGAFLTLQEQRKPPIGKLRSHNIPIAIASDCNPGTSPMCTLRYAMNLASTLFQLTPEECLAGVTREAAKALNMIETRGTIEVGKRADIAVWDIEHPNELSYWLGFNQLSNLFIQGQEV</sequence>
<dbReference type="SUPFAM" id="SSF51338">
    <property type="entry name" value="Composite domain of metallo-dependent hydrolases"/>
    <property type="match status" value="1"/>
</dbReference>
<dbReference type="InterPro" id="IPR032466">
    <property type="entry name" value="Metal_Hydrolase"/>
</dbReference>
<dbReference type="NCBIfam" id="TIGR01224">
    <property type="entry name" value="hutI"/>
    <property type="match status" value="1"/>
</dbReference>
<dbReference type="GO" id="GO:0019556">
    <property type="term" value="P:L-histidine catabolic process to glutamate and formamide"/>
    <property type="evidence" value="ECO:0007669"/>
    <property type="project" value="InterPro"/>
</dbReference>
<feature type="domain" description="Amidohydrolase-related" evidence="8">
    <location>
        <begin position="62"/>
        <end position="402"/>
    </location>
</feature>
<proteinExistence type="inferred from homology"/>
<dbReference type="EMBL" id="UINC01001524">
    <property type="protein sequence ID" value="SUZ82822.1"/>
    <property type="molecule type" value="Genomic_DNA"/>
</dbReference>
<dbReference type="GO" id="GO:0046872">
    <property type="term" value="F:metal ion binding"/>
    <property type="evidence" value="ECO:0007669"/>
    <property type="project" value="UniProtKB-KW"/>
</dbReference>
<organism evidence="9">
    <name type="scientific">marine metagenome</name>
    <dbReference type="NCBI Taxonomy" id="408172"/>
    <lineage>
        <taxon>unclassified sequences</taxon>
        <taxon>metagenomes</taxon>
        <taxon>ecological metagenomes</taxon>
    </lineage>
</organism>
<dbReference type="Gene3D" id="2.30.40.10">
    <property type="entry name" value="Urease, subunit C, domain 1"/>
    <property type="match status" value="1"/>
</dbReference>
<evidence type="ECO:0000256" key="2">
    <source>
        <dbReference type="ARBA" id="ARBA00012864"/>
    </source>
</evidence>
<evidence type="ECO:0000313" key="9">
    <source>
        <dbReference type="EMBL" id="SUZ82822.1"/>
    </source>
</evidence>
<dbReference type="PANTHER" id="PTHR42752">
    <property type="entry name" value="IMIDAZOLONEPROPIONASE"/>
    <property type="match status" value="1"/>
</dbReference>
<evidence type="ECO:0000256" key="6">
    <source>
        <dbReference type="ARBA" id="ARBA00022833"/>
    </source>
</evidence>
<dbReference type="InterPro" id="IPR011059">
    <property type="entry name" value="Metal-dep_hydrolase_composite"/>
</dbReference>
<dbReference type="PANTHER" id="PTHR42752:SF1">
    <property type="entry name" value="IMIDAZOLONEPROPIONASE-RELATED"/>
    <property type="match status" value="1"/>
</dbReference>
<dbReference type="InterPro" id="IPR005920">
    <property type="entry name" value="HutI"/>
</dbReference>
<reference evidence="9" key="1">
    <citation type="submission" date="2018-05" db="EMBL/GenBank/DDBJ databases">
        <authorList>
            <person name="Lanie J.A."/>
            <person name="Ng W.-L."/>
            <person name="Kazmierczak K.M."/>
            <person name="Andrzejewski T.M."/>
            <person name="Davidsen T.M."/>
            <person name="Wayne K.J."/>
            <person name="Tettelin H."/>
            <person name="Glass J.I."/>
            <person name="Rusch D."/>
            <person name="Podicherti R."/>
            <person name="Tsui H.-C.T."/>
            <person name="Winkler M.E."/>
        </authorList>
    </citation>
    <scope>NUCLEOTIDE SEQUENCE</scope>
</reference>
<keyword evidence="5" id="KW-0369">Histidine metabolism</keyword>
<dbReference type="AlphaFoldDB" id="A0A381QTU0"/>
<dbReference type="GO" id="GO:0050480">
    <property type="term" value="F:imidazolonepropionase activity"/>
    <property type="evidence" value="ECO:0007669"/>
    <property type="project" value="UniProtKB-EC"/>
</dbReference>
<dbReference type="SUPFAM" id="SSF51556">
    <property type="entry name" value="Metallo-dependent hydrolases"/>
    <property type="match status" value="1"/>
</dbReference>
<keyword evidence="3" id="KW-0479">Metal-binding</keyword>
<dbReference type="GO" id="GO:0005737">
    <property type="term" value="C:cytoplasm"/>
    <property type="evidence" value="ECO:0007669"/>
    <property type="project" value="InterPro"/>
</dbReference>
<evidence type="ECO:0000256" key="1">
    <source>
        <dbReference type="ARBA" id="ARBA00005023"/>
    </source>
</evidence>
<evidence type="ECO:0000256" key="4">
    <source>
        <dbReference type="ARBA" id="ARBA00022801"/>
    </source>
</evidence>
<keyword evidence="6" id="KW-0862">Zinc</keyword>
<protein>
    <recommendedName>
        <fullName evidence="2">imidazolonepropionase</fullName>
        <ecNumber evidence="2">3.5.2.7</ecNumber>
    </recommendedName>
</protein>
<name>A0A381QTU0_9ZZZZ</name>
<accession>A0A381QTU0</accession>
<dbReference type="Pfam" id="PF01979">
    <property type="entry name" value="Amidohydro_1"/>
    <property type="match status" value="1"/>
</dbReference>
<dbReference type="HAMAP" id="MF_00372">
    <property type="entry name" value="HutI"/>
    <property type="match status" value="1"/>
</dbReference>
<dbReference type="FunFam" id="3.20.20.140:FF:000007">
    <property type="entry name" value="Imidazolonepropionase"/>
    <property type="match status" value="1"/>
</dbReference>
<keyword evidence="7" id="KW-0408">Iron</keyword>
<evidence type="ECO:0000256" key="3">
    <source>
        <dbReference type="ARBA" id="ARBA00022723"/>
    </source>
</evidence>
<dbReference type="Gene3D" id="3.20.20.140">
    <property type="entry name" value="Metal-dependent hydrolases"/>
    <property type="match status" value="1"/>
</dbReference>
<evidence type="ECO:0000259" key="8">
    <source>
        <dbReference type="Pfam" id="PF01979"/>
    </source>
</evidence>
<dbReference type="InterPro" id="IPR006680">
    <property type="entry name" value="Amidohydro-rel"/>
</dbReference>
<evidence type="ECO:0000256" key="5">
    <source>
        <dbReference type="ARBA" id="ARBA00022808"/>
    </source>
</evidence>
<gene>
    <name evidence="9" type="ORF">METZ01_LOCUS35676</name>
</gene>
<evidence type="ECO:0000256" key="7">
    <source>
        <dbReference type="ARBA" id="ARBA00023004"/>
    </source>
</evidence>